<evidence type="ECO:0000256" key="1">
    <source>
        <dbReference type="SAM" id="SignalP"/>
    </source>
</evidence>
<dbReference type="STRING" id="1387353.BSF38_04081"/>
<feature type="signal peptide" evidence="1">
    <location>
        <begin position="1"/>
        <end position="19"/>
    </location>
</feature>
<name>A0A1U7CUI4_9BACT</name>
<organism evidence="2 3">
    <name type="scientific">Paludisphaera borealis</name>
    <dbReference type="NCBI Taxonomy" id="1387353"/>
    <lineage>
        <taxon>Bacteria</taxon>
        <taxon>Pseudomonadati</taxon>
        <taxon>Planctomycetota</taxon>
        <taxon>Planctomycetia</taxon>
        <taxon>Isosphaerales</taxon>
        <taxon>Isosphaeraceae</taxon>
        <taxon>Paludisphaera</taxon>
    </lineage>
</organism>
<keyword evidence="3" id="KW-1185">Reference proteome</keyword>
<dbReference type="OrthoDB" id="273334at2"/>
<dbReference type="RefSeq" id="WP_083713121.1">
    <property type="nucleotide sequence ID" value="NZ_CP019082.1"/>
</dbReference>
<gene>
    <name evidence="2" type="ORF">BSF38_04081</name>
</gene>
<keyword evidence="1" id="KW-0732">Signal</keyword>
<dbReference type="KEGG" id="pbor:BSF38_04081"/>
<dbReference type="Pfam" id="PF10670">
    <property type="entry name" value="DUF4198"/>
    <property type="match status" value="1"/>
</dbReference>
<evidence type="ECO:0008006" key="4">
    <source>
        <dbReference type="Google" id="ProtNLM"/>
    </source>
</evidence>
<evidence type="ECO:0000313" key="2">
    <source>
        <dbReference type="EMBL" id="APW62533.1"/>
    </source>
</evidence>
<accession>A0A1U7CUI4</accession>
<protein>
    <recommendedName>
        <fullName evidence="4">Nickel uptake substrate-specific transmembrane region</fullName>
    </recommendedName>
</protein>
<dbReference type="InterPro" id="IPR019613">
    <property type="entry name" value="DUF4198"/>
</dbReference>
<sequence length="268" mass="29285">MTKRLILLLAFTTPASALAHDTWVQTNTNIVRAGDVVHVDLMLGNHGNEHRDFKLAGKLSLEGASLDVVGPDGTRYDLKDRLIDTGYTPQEGYWTTRFEPAQPGLYLIGHRSDRVMSYAPERSIKGAKTFFVASTSLDKPSADNPGFDKPLGHDLELVPVVNPVTPMGPGTPIQVRLLYKGRPLAGERVSFIPRGATLKSGLDDRYERLTDEKGEASFEPTEANSYLIAAHKTEPKQGGVLDGKPYQFTKYGATLTVFVPRICPCCGG</sequence>
<reference evidence="3" key="1">
    <citation type="submission" date="2016-12" db="EMBL/GenBank/DDBJ databases">
        <title>Comparative genomics of four Isosphaeraceae planctomycetes: a common pool of plasmids and glycoside hydrolase genes.</title>
        <authorList>
            <person name="Ivanova A."/>
        </authorList>
    </citation>
    <scope>NUCLEOTIDE SEQUENCE [LARGE SCALE GENOMIC DNA]</scope>
    <source>
        <strain evidence="3">PX4</strain>
    </source>
</reference>
<proteinExistence type="predicted"/>
<dbReference type="AlphaFoldDB" id="A0A1U7CUI4"/>
<dbReference type="Proteomes" id="UP000186309">
    <property type="component" value="Chromosome"/>
</dbReference>
<dbReference type="EMBL" id="CP019082">
    <property type="protein sequence ID" value="APW62533.1"/>
    <property type="molecule type" value="Genomic_DNA"/>
</dbReference>
<feature type="chain" id="PRO_5012572409" description="Nickel uptake substrate-specific transmembrane region" evidence="1">
    <location>
        <begin position="20"/>
        <end position="268"/>
    </location>
</feature>
<evidence type="ECO:0000313" key="3">
    <source>
        <dbReference type="Proteomes" id="UP000186309"/>
    </source>
</evidence>